<organism evidence="1">
    <name type="scientific">Pinctada fucata</name>
    <name type="common">Akoya pearl oyster</name>
    <name type="synonym">Pinctada imbricata fucata</name>
    <dbReference type="NCBI Taxonomy" id="50426"/>
    <lineage>
        <taxon>Eukaryota</taxon>
        <taxon>Metazoa</taxon>
        <taxon>Spiralia</taxon>
        <taxon>Lophotrochozoa</taxon>
        <taxon>Mollusca</taxon>
        <taxon>Bivalvia</taxon>
        <taxon>Autobranchia</taxon>
        <taxon>Pteriomorphia</taxon>
        <taxon>Pterioida</taxon>
        <taxon>Pterioidea</taxon>
        <taxon>Pteriidae</taxon>
        <taxon>Pinctada</taxon>
    </lineage>
</organism>
<accession>A0A194AL53</accession>
<proteinExistence type="predicted"/>
<name>A0A194AL53_PINFU</name>
<evidence type="ECO:0000313" key="1">
    <source>
        <dbReference type="EMBL" id="JAS04094.1"/>
    </source>
</evidence>
<sequence length="88" mass="9769">MTPNCKAMCIRKLQICKTKNRLDFRISGLGDMVGGYANTGPYNSQSSGSRYPEPYNVTHQEADTLSRIRVTHQEAGILISLISTIVNH</sequence>
<dbReference type="AlphaFoldDB" id="A0A194AL53"/>
<dbReference type="EMBL" id="GELH01000178">
    <property type="protein sequence ID" value="JAS04094.1"/>
    <property type="molecule type" value="Transcribed_RNA"/>
</dbReference>
<reference evidence="1" key="1">
    <citation type="submission" date="2016-03" db="EMBL/GenBank/DDBJ databases">
        <authorList>
            <person name="Ploux O."/>
        </authorList>
    </citation>
    <scope>NUCLEOTIDE SEQUENCE</scope>
    <source>
        <tissue evidence="1">Mantle</tissue>
    </source>
</reference>
<dbReference type="EMBL" id="GELH01000177">
    <property type="protein sequence ID" value="JAS04095.1"/>
    <property type="molecule type" value="Transcribed_RNA"/>
</dbReference>
<protein>
    <submittedName>
        <fullName evidence="1">Uncharacterized protein</fullName>
    </submittedName>
</protein>